<organism evidence="2 3">
    <name type="scientific">Streptomyces rameus</name>
    <dbReference type="NCBI Taxonomy" id="68261"/>
    <lineage>
        <taxon>Bacteria</taxon>
        <taxon>Bacillati</taxon>
        <taxon>Actinomycetota</taxon>
        <taxon>Actinomycetes</taxon>
        <taxon>Kitasatosporales</taxon>
        <taxon>Streptomycetaceae</taxon>
        <taxon>Streptomyces</taxon>
    </lineage>
</organism>
<feature type="region of interest" description="Disordered" evidence="1">
    <location>
        <begin position="28"/>
        <end position="50"/>
    </location>
</feature>
<name>A0ABP6MWH8_9ACTN</name>
<reference evidence="3" key="1">
    <citation type="journal article" date="2019" name="Int. J. Syst. Evol. Microbiol.">
        <title>The Global Catalogue of Microorganisms (GCM) 10K type strain sequencing project: providing services to taxonomists for standard genome sequencing and annotation.</title>
        <authorList>
            <consortium name="The Broad Institute Genomics Platform"/>
            <consortium name="The Broad Institute Genome Sequencing Center for Infectious Disease"/>
            <person name="Wu L."/>
            <person name="Ma J."/>
        </authorList>
    </citation>
    <scope>NUCLEOTIDE SEQUENCE [LARGE SCALE GENOMIC DNA]</scope>
    <source>
        <strain evidence="3">JCM 11574</strain>
    </source>
</reference>
<evidence type="ECO:0000313" key="3">
    <source>
        <dbReference type="Proteomes" id="UP001500893"/>
    </source>
</evidence>
<accession>A0ABP6MWH8</accession>
<dbReference type="Proteomes" id="UP001500893">
    <property type="component" value="Unassembled WGS sequence"/>
</dbReference>
<sequence length="50" mass="5207">MTPLMAPPILRYATAHVAETAGTMLGTDTLTAAPDGAPDHGPDAVRTFER</sequence>
<comment type="caution">
    <text evidence="2">The sequence shown here is derived from an EMBL/GenBank/DDBJ whole genome shotgun (WGS) entry which is preliminary data.</text>
</comment>
<keyword evidence="3" id="KW-1185">Reference proteome</keyword>
<gene>
    <name evidence="2" type="ORF">GCM10010521_13670</name>
</gene>
<proteinExistence type="predicted"/>
<evidence type="ECO:0000313" key="2">
    <source>
        <dbReference type="EMBL" id="GAA3128592.1"/>
    </source>
</evidence>
<feature type="compositionally biased region" description="Basic and acidic residues" evidence="1">
    <location>
        <begin position="37"/>
        <end position="50"/>
    </location>
</feature>
<dbReference type="EMBL" id="BAAAVM010000014">
    <property type="protein sequence ID" value="GAA3128592.1"/>
    <property type="molecule type" value="Genomic_DNA"/>
</dbReference>
<evidence type="ECO:0000256" key="1">
    <source>
        <dbReference type="SAM" id="MobiDB-lite"/>
    </source>
</evidence>
<protein>
    <submittedName>
        <fullName evidence="2">Uncharacterized protein</fullName>
    </submittedName>
</protein>